<keyword evidence="4" id="KW-1185">Reference proteome</keyword>
<dbReference type="CDD" id="cd04514">
    <property type="entry name" value="Taspase1_like"/>
    <property type="match status" value="1"/>
</dbReference>
<dbReference type="Proteomes" id="UP000093000">
    <property type="component" value="Unassembled WGS sequence"/>
</dbReference>
<dbReference type="GO" id="GO:0005737">
    <property type="term" value="C:cytoplasm"/>
    <property type="evidence" value="ECO:0007669"/>
    <property type="project" value="TreeGrafter"/>
</dbReference>
<reference evidence="3 4" key="1">
    <citation type="submission" date="2016-03" db="EMBL/GenBank/DDBJ databases">
        <title>Choanephora cucurbitarum.</title>
        <authorList>
            <person name="Min B."/>
            <person name="Park H."/>
            <person name="Park J.-H."/>
            <person name="Shin H.-D."/>
            <person name="Choi I.-G."/>
        </authorList>
    </citation>
    <scope>NUCLEOTIDE SEQUENCE [LARGE SCALE GENOMIC DNA]</scope>
    <source>
        <strain evidence="3 4">KUS-F28377</strain>
    </source>
</reference>
<dbReference type="OrthoDB" id="2262349at2759"/>
<feature type="active site" description="Nucleophile" evidence="1">
    <location>
        <position position="182"/>
    </location>
</feature>
<gene>
    <name evidence="3" type="primary">TASP1</name>
    <name evidence="3" type="ORF">A0J61_04947</name>
</gene>
<dbReference type="PANTHER" id="PTHR10188:SF8">
    <property type="entry name" value="THREONINE ASPARTASE 1"/>
    <property type="match status" value="1"/>
</dbReference>
<protein>
    <submittedName>
        <fullName evidence="3">Threonine aspartase 1</fullName>
    </submittedName>
</protein>
<organism evidence="3 4">
    <name type="scientific">Choanephora cucurbitarum</name>
    <dbReference type="NCBI Taxonomy" id="101091"/>
    <lineage>
        <taxon>Eukaryota</taxon>
        <taxon>Fungi</taxon>
        <taxon>Fungi incertae sedis</taxon>
        <taxon>Mucoromycota</taxon>
        <taxon>Mucoromycotina</taxon>
        <taxon>Mucoromycetes</taxon>
        <taxon>Mucorales</taxon>
        <taxon>Mucorineae</taxon>
        <taxon>Choanephoraceae</taxon>
        <taxon>Choanephoroideae</taxon>
        <taxon>Choanephora</taxon>
    </lineage>
</organism>
<dbReference type="PANTHER" id="PTHR10188">
    <property type="entry name" value="L-ASPARAGINASE"/>
    <property type="match status" value="1"/>
</dbReference>
<dbReference type="InterPro" id="IPR037464">
    <property type="entry name" value="Taspase1"/>
</dbReference>
<sequence length="349" mass="37669">MSEPAFIAVHIGAGNLSKSKERTYRLACAKACRQAMNLIKEKNATAIEAVTEAIKVLEDDPVTNAGYGSNLTLKGTVECDASIMAGKSATFGGVGAVSGLRNPIEVAYQMVLEAEKGLLTLGRIPPMLLAGEGAKEWAKSRGYTIIDDNELIEPSSQQTYLKHIQMLVEAQAAETTNLGHDTVGAICVDQFGDIASGVSSGGISLKPPGRVGEAAIYGSGCWAQNETDQLPGIACSTTGTGEQIMRTMFTYKCADRLLKEQDIQEAMIKTLTEDFLESPLLQIYHKKSVGTIALRKQKVKEKARIEFWFGHVTDDMGIGYMSETSVKPKTFISRKPSNEDFVSSGWLVS</sequence>
<proteinExistence type="predicted"/>
<evidence type="ECO:0000256" key="2">
    <source>
        <dbReference type="PIRSR" id="PIRSR600246-3"/>
    </source>
</evidence>
<comment type="caution">
    <text evidence="3">The sequence shown here is derived from an EMBL/GenBank/DDBJ whole genome shotgun (WGS) entry which is preliminary data.</text>
</comment>
<dbReference type="InterPro" id="IPR029055">
    <property type="entry name" value="Ntn_hydrolases_N"/>
</dbReference>
<accession>A0A1C7ND44</accession>
<feature type="site" description="Cleavage; by autolysis" evidence="2">
    <location>
        <begin position="181"/>
        <end position="182"/>
    </location>
</feature>
<dbReference type="Pfam" id="PF01112">
    <property type="entry name" value="Asparaginase_2"/>
    <property type="match status" value="1"/>
</dbReference>
<dbReference type="InterPro" id="IPR000246">
    <property type="entry name" value="Peptidase_T2"/>
</dbReference>
<dbReference type="GO" id="GO:0051604">
    <property type="term" value="P:protein maturation"/>
    <property type="evidence" value="ECO:0007669"/>
    <property type="project" value="TreeGrafter"/>
</dbReference>
<dbReference type="FunCoup" id="A0A1C7ND44">
    <property type="interactions" value="39"/>
</dbReference>
<evidence type="ECO:0000313" key="4">
    <source>
        <dbReference type="Proteomes" id="UP000093000"/>
    </source>
</evidence>
<dbReference type="GO" id="GO:0004298">
    <property type="term" value="F:threonine-type endopeptidase activity"/>
    <property type="evidence" value="ECO:0007669"/>
    <property type="project" value="InterPro"/>
</dbReference>
<dbReference type="EMBL" id="LUGH01000254">
    <property type="protein sequence ID" value="OBZ87001.1"/>
    <property type="molecule type" value="Genomic_DNA"/>
</dbReference>
<evidence type="ECO:0000256" key="1">
    <source>
        <dbReference type="PIRSR" id="PIRSR600246-1"/>
    </source>
</evidence>
<dbReference type="AlphaFoldDB" id="A0A1C7ND44"/>
<dbReference type="Gene3D" id="3.60.20.30">
    <property type="entry name" value="(Glycosyl)asparaginase"/>
    <property type="match status" value="1"/>
</dbReference>
<dbReference type="STRING" id="101091.A0A1C7ND44"/>
<dbReference type="InParanoid" id="A0A1C7ND44"/>
<name>A0A1C7ND44_9FUNG</name>
<evidence type="ECO:0000313" key="3">
    <source>
        <dbReference type="EMBL" id="OBZ87001.1"/>
    </source>
</evidence>
<dbReference type="SUPFAM" id="SSF56235">
    <property type="entry name" value="N-terminal nucleophile aminohydrolases (Ntn hydrolases)"/>
    <property type="match status" value="1"/>
</dbReference>